<organism evidence="2 3">
    <name type="scientific">Aspergillus cavernicola</name>
    <dbReference type="NCBI Taxonomy" id="176166"/>
    <lineage>
        <taxon>Eukaryota</taxon>
        <taxon>Fungi</taxon>
        <taxon>Dikarya</taxon>
        <taxon>Ascomycota</taxon>
        <taxon>Pezizomycotina</taxon>
        <taxon>Eurotiomycetes</taxon>
        <taxon>Eurotiomycetidae</taxon>
        <taxon>Eurotiales</taxon>
        <taxon>Aspergillaceae</taxon>
        <taxon>Aspergillus</taxon>
        <taxon>Aspergillus subgen. Nidulantes</taxon>
    </lineage>
</organism>
<name>A0ABR4I0N6_9EURO</name>
<dbReference type="EMBL" id="JBFXLS010000065">
    <property type="protein sequence ID" value="KAL2821313.1"/>
    <property type="molecule type" value="Genomic_DNA"/>
</dbReference>
<evidence type="ECO:0000256" key="1">
    <source>
        <dbReference type="SAM" id="MobiDB-lite"/>
    </source>
</evidence>
<evidence type="ECO:0008006" key="4">
    <source>
        <dbReference type="Google" id="ProtNLM"/>
    </source>
</evidence>
<evidence type="ECO:0000313" key="2">
    <source>
        <dbReference type="EMBL" id="KAL2821313.1"/>
    </source>
</evidence>
<evidence type="ECO:0000313" key="3">
    <source>
        <dbReference type="Proteomes" id="UP001610335"/>
    </source>
</evidence>
<feature type="region of interest" description="Disordered" evidence="1">
    <location>
        <begin position="1"/>
        <end position="56"/>
    </location>
</feature>
<dbReference type="Pfam" id="PF11917">
    <property type="entry name" value="DUF3435"/>
    <property type="match status" value="1"/>
</dbReference>
<dbReference type="SUPFAM" id="SSF56349">
    <property type="entry name" value="DNA breaking-rejoining enzymes"/>
    <property type="match status" value="1"/>
</dbReference>
<dbReference type="PANTHER" id="PTHR37535">
    <property type="entry name" value="FLUG DOMAIN PROTEIN"/>
    <property type="match status" value="1"/>
</dbReference>
<feature type="region of interest" description="Disordered" evidence="1">
    <location>
        <begin position="544"/>
        <end position="576"/>
    </location>
</feature>
<reference evidence="2 3" key="1">
    <citation type="submission" date="2024-07" db="EMBL/GenBank/DDBJ databases">
        <title>Section-level genome sequencing and comparative genomics of Aspergillus sections Usti and Cavernicolus.</title>
        <authorList>
            <consortium name="Lawrence Berkeley National Laboratory"/>
            <person name="Nybo J.L."/>
            <person name="Vesth T.C."/>
            <person name="Theobald S."/>
            <person name="Frisvad J.C."/>
            <person name="Larsen T.O."/>
            <person name="Kjaerboelling I."/>
            <person name="Rothschild-Mancinelli K."/>
            <person name="Lyhne E.K."/>
            <person name="Kogle M.E."/>
            <person name="Barry K."/>
            <person name="Clum A."/>
            <person name="Na H."/>
            <person name="Ledsgaard L."/>
            <person name="Lin J."/>
            <person name="Lipzen A."/>
            <person name="Kuo A."/>
            <person name="Riley R."/>
            <person name="Mondo S."/>
            <person name="LaButti K."/>
            <person name="Haridas S."/>
            <person name="Pangalinan J."/>
            <person name="Salamov A.A."/>
            <person name="Simmons B.A."/>
            <person name="Magnuson J.K."/>
            <person name="Chen J."/>
            <person name="Drula E."/>
            <person name="Henrissat B."/>
            <person name="Wiebenga A."/>
            <person name="Lubbers R.J."/>
            <person name="Gomes A.C."/>
            <person name="Makela M.R."/>
            <person name="Stajich J."/>
            <person name="Grigoriev I.V."/>
            <person name="Mortensen U.H."/>
            <person name="De vries R.P."/>
            <person name="Baker S.E."/>
            <person name="Andersen M.R."/>
        </authorList>
    </citation>
    <scope>NUCLEOTIDE SEQUENCE [LARGE SCALE GENOMIC DNA]</scope>
    <source>
        <strain evidence="2 3">CBS 600.67</strain>
    </source>
</reference>
<keyword evidence="3" id="KW-1185">Reference proteome</keyword>
<dbReference type="Proteomes" id="UP001610335">
    <property type="component" value="Unassembled WGS sequence"/>
</dbReference>
<proteinExistence type="predicted"/>
<protein>
    <recommendedName>
        <fullName evidence="4">C2H2 finger domain protein</fullName>
    </recommendedName>
</protein>
<dbReference type="InterPro" id="IPR011010">
    <property type="entry name" value="DNA_brk_join_enz"/>
</dbReference>
<dbReference type="InterPro" id="IPR021842">
    <property type="entry name" value="DUF3435"/>
</dbReference>
<feature type="compositionally biased region" description="Acidic residues" evidence="1">
    <location>
        <begin position="27"/>
        <end position="56"/>
    </location>
</feature>
<sequence>MRHIDRPVGSDDDSGTSTDVSYVFSDESTDDESLDSAPEQESDDGLDSDDDSILDDKDEQERPAAYYLKEAECLDISQLRQKRYSPRTQTSLDETRDYWDRSLETFWKWWHLVYKAEVGQGLGKDTTVKILDVLAIVAREKGLFHGHVAEFARFGWLRIQLLLFCQLAAITGSRPGALLNLRYRDLVLTLIRDPDGGRPRLFIYLTPEFTKTFLGEKEKNTFPIPEIIFDPTLVLSPHVLLLGMLFHIQAFKHFSTEGLIVDCPENLYNLAVRELDGIRIALKDQLTEGALRYRMKRGGEITGFEQVTKPYGLRYGAAKAFNDSPEVTNELQNVMLQHASINTFVKHYSVGIHVDAQAILEDTRCVNEIPCVRALQERVSKRKQYQDKMKRAFKTAEVDFQGNFGDYAYHKEVKKELQSSARIALDSVVKCEKEFTRANKRHGLAQRIFRNEWQRQRNRLVRENLERYKNKQPVIDSERQLAGKLLDGEVKGALERTGYMTPQHIILIDTILTVPGSTVKKEYQRWISVINAVIAFCNVEEGPPTRQPKVTQKRPAMEAIPSASPAKRQERPSSDGQVNTLFQAIKTICIRNRDNRPTICFLCLGNPCLPESKRTKNYGTPGSLSRHFVDIHVKPYPKDIQVKYSVCEEQLESKSALINHAERVHGTVSRRPLSALGPI</sequence>
<dbReference type="PANTHER" id="PTHR37535:SF2">
    <property type="entry name" value="FINGER DOMAIN PROTEIN, PUTATIVE (AFU_ORTHOLOGUE AFUA_6G09300)-RELATED"/>
    <property type="match status" value="1"/>
</dbReference>
<comment type="caution">
    <text evidence="2">The sequence shown here is derived from an EMBL/GenBank/DDBJ whole genome shotgun (WGS) entry which is preliminary data.</text>
</comment>
<accession>A0ABR4I0N6</accession>
<gene>
    <name evidence="2" type="ORF">BDW59DRAFT_174281</name>
</gene>